<dbReference type="eggNOG" id="ENOG502Z97W">
    <property type="taxonomic scope" value="Bacteria"/>
</dbReference>
<sequence length="424" mass="46880">MLGIRADFLRGVYVAAEPTAPTAPEWPPAPARLFAALVSAAYAIGLDPRPLSALEAPPRILFGTAIAAPGETHYVPPAFITAGERPGKAVHRPQMVDIDAPVLYLWDTDLDPAWLMPILEAVTYLGRAESTVRLSLAETVPDLPFRLNPDPFGDELLRVPGENWLRTLQEQHGSQQRILAPYIGYSDPRVQIAPSPWGDWFVLRPKGGELRDTARLGAALRKAAMHHAPDPLPAILHGHERTPHAAWLTLPHVGHEHADGRVLGLAMLLPREVSDEERTAAVWALSRVTHIQLADRRIMTHRPAGHEPEPQGIRRATWAGQGRVWTSVTPILLERHPRRGQSLGSMIADSCERWGYPRPTQVETTHQGRLRGVPPAPLFRPRLPGRWTHATLHWDRPIRGPLLLGRDQHVGLGLCRSVDRAKGG</sequence>
<evidence type="ECO:0008006" key="3">
    <source>
        <dbReference type="Google" id="ProtNLM"/>
    </source>
</evidence>
<accession>W9V285</accession>
<reference evidence="1 2" key="1">
    <citation type="submission" date="2012-11" db="EMBL/GenBank/DDBJ databases">
        <title>Genome assembly of Thiorhodococcus sp. AK35.</title>
        <authorList>
            <person name="Nupur N."/>
            <person name="Khatri I."/>
            <person name="Subramanian S."/>
            <person name="Pinnaka A."/>
        </authorList>
    </citation>
    <scope>NUCLEOTIDE SEQUENCE [LARGE SCALE GENOMIC DNA]</scope>
    <source>
        <strain evidence="1 2">AK35</strain>
    </source>
</reference>
<dbReference type="Pfam" id="PF09609">
    <property type="entry name" value="Cas_GSU0054"/>
    <property type="match status" value="1"/>
</dbReference>
<dbReference type="InterPro" id="IPR019089">
    <property type="entry name" value="Cas_GSU0054"/>
</dbReference>
<dbReference type="OrthoDB" id="9787885at2"/>
<gene>
    <name evidence="1" type="ORF">D779_3500</name>
</gene>
<dbReference type="Proteomes" id="UP000019460">
    <property type="component" value="Unassembled WGS sequence"/>
</dbReference>
<dbReference type="NCBIfam" id="TIGR02165">
    <property type="entry name" value="cas5_6_GSU0054"/>
    <property type="match status" value="1"/>
</dbReference>
<dbReference type="STRING" id="1249627.D779_3500"/>
<protein>
    <recommendedName>
        <fullName evidence="3">Type I-U CRISPR-associated protein Cas5/Cas6</fullName>
    </recommendedName>
</protein>
<evidence type="ECO:0000313" key="1">
    <source>
        <dbReference type="EMBL" id="EXJ13608.1"/>
    </source>
</evidence>
<name>W9V285_9GAMM</name>
<dbReference type="AlphaFoldDB" id="W9V285"/>
<proteinExistence type="predicted"/>
<evidence type="ECO:0000313" key="2">
    <source>
        <dbReference type="Proteomes" id="UP000019460"/>
    </source>
</evidence>
<keyword evidence="2" id="KW-1185">Reference proteome</keyword>
<comment type="caution">
    <text evidence="1">The sequence shown here is derived from an EMBL/GenBank/DDBJ whole genome shotgun (WGS) entry which is preliminary data.</text>
</comment>
<dbReference type="EMBL" id="AONC01000062">
    <property type="protein sequence ID" value="EXJ13608.1"/>
    <property type="molecule type" value="Genomic_DNA"/>
</dbReference>
<organism evidence="1 2">
    <name type="scientific">Imhoffiella purpurea</name>
    <dbReference type="NCBI Taxonomy" id="1249627"/>
    <lineage>
        <taxon>Bacteria</taxon>
        <taxon>Pseudomonadati</taxon>
        <taxon>Pseudomonadota</taxon>
        <taxon>Gammaproteobacteria</taxon>
        <taxon>Chromatiales</taxon>
        <taxon>Chromatiaceae</taxon>
        <taxon>Imhoffiella</taxon>
    </lineage>
</organism>
<dbReference type="RefSeq" id="WP_043756544.1">
    <property type="nucleotide sequence ID" value="NZ_AONC01000062.1"/>
</dbReference>